<dbReference type="InterPro" id="IPR036102">
    <property type="entry name" value="OsmC/Ohrsf"/>
</dbReference>
<dbReference type="InterPro" id="IPR003718">
    <property type="entry name" value="OsmC/Ohr_fam"/>
</dbReference>
<dbReference type="SUPFAM" id="SSF82784">
    <property type="entry name" value="OsmC-like"/>
    <property type="match status" value="1"/>
</dbReference>
<name>A0ABP4NRY1_9ACTN</name>
<reference evidence="2" key="1">
    <citation type="journal article" date="2019" name="Int. J. Syst. Evol. Microbiol.">
        <title>The Global Catalogue of Microorganisms (GCM) 10K type strain sequencing project: providing services to taxonomists for standard genome sequencing and annotation.</title>
        <authorList>
            <consortium name="The Broad Institute Genomics Platform"/>
            <consortium name="The Broad Institute Genome Sequencing Center for Infectious Disease"/>
            <person name="Wu L."/>
            <person name="Ma J."/>
        </authorList>
    </citation>
    <scope>NUCLEOTIDE SEQUENCE [LARGE SCALE GENOMIC DNA]</scope>
    <source>
        <strain evidence="2">JCM 15572</strain>
    </source>
</reference>
<dbReference type="Proteomes" id="UP001501705">
    <property type="component" value="Unassembled WGS sequence"/>
</dbReference>
<proteinExistence type="predicted"/>
<organism evidence="1 2">
    <name type="scientific">Kribbella hippodromi</name>
    <dbReference type="NCBI Taxonomy" id="434347"/>
    <lineage>
        <taxon>Bacteria</taxon>
        <taxon>Bacillati</taxon>
        <taxon>Actinomycetota</taxon>
        <taxon>Actinomycetes</taxon>
        <taxon>Propionibacteriales</taxon>
        <taxon>Kribbellaceae</taxon>
        <taxon>Kribbella</taxon>
    </lineage>
</organism>
<dbReference type="EMBL" id="BAAAPH010000006">
    <property type="protein sequence ID" value="GAA1566642.1"/>
    <property type="molecule type" value="Genomic_DNA"/>
</dbReference>
<keyword evidence="2" id="KW-1185">Reference proteome</keyword>
<evidence type="ECO:0000313" key="2">
    <source>
        <dbReference type="Proteomes" id="UP001501705"/>
    </source>
</evidence>
<evidence type="ECO:0008006" key="3">
    <source>
        <dbReference type="Google" id="ProtNLM"/>
    </source>
</evidence>
<gene>
    <name evidence="1" type="ORF">GCM10009804_24190</name>
</gene>
<dbReference type="RefSeq" id="WP_344233523.1">
    <property type="nucleotide sequence ID" value="NZ_BAAAPH010000006.1"/>
</dbReference>
<sequence length="127" mass="13825">MVEAVALTQPWQVRFRAAGNEGVADTQKNGIGGTAGLRPHELLEAALATCLTISGRMFLTELGVDDEHLKVSVDLGREETVTRFRYQVELGPAAEPHREAVLARLEASPVRRTLTKTLVFEAVTSGR</sequence>
<dbReference type="InterPro" id="IPR015946">
    <property type="entry name" value="KH_dom-like_a/b"/>
</dbReference>
<dbReference type="Pfam" id="PF02566">
    <property type="entry name" value="OsmC"/>
    <property type="match status" value="1"/>
</dbReference>
<protein>
    <recommendedName>
        <fullName evidence="3">OsmC family peroxiredoxin</fullName>
    </recommendedName>
</protein>
<comment type="caution">
    <text evidence="1">The sequence shown here is derived from an EMBL/GenBank/DDBJ whole genome shotgun (WGS) entry which is preliminary data.</text>
</comment>
<dbReference type="Gene3D" id="3.30.300.20">
    <property type="match status" value="1"/>
</dbReference>
<evidence type="ECO:0000313" key="1">
    <source>
        <dbReference type="EMBL" id="GAA1566642.1"/>
    </source>
</evidence>
<accession>A0ABP4NRY1</accession>